<dbReference type="EC" id="1.-.-.-" evidence="6"/>
<dbReference type="PANTHER" id="PTHR43539:SF9">
    <property type="entry name" value="INDOLE-3-PYRUVATE MONOOXYGENASE YUCCA11-RELATED"/>
    <property type="match status" value="1"/>
</dbReference>
<protein>
    <recommendedName>
        <fullName evidence="6">Flavin-containing monooxygenase</fullName>
        <ecNumber evidence="6">1.-.-.-</ecNumber>
    </recommendedName>
</protein>
<evidence type="ECO:0000256" key="6">
    <source>
        <dbReference type="RuleBase" id="RU361177"/>
    </source>
</evidence>
<dbReference type="RefSeq" id="XP_038972316.1">
    <property type="nucleotide sequence ID" value="XM_039116388.1"/>
</dbReference>
<organism evidence="7 8">
    <name type="scientific">Phoenix dactylifera</name>
    <name type="common">Date palm</name>
    <dbReference type="NCBI Taxonomy" id="42345"/>
    <lineage>
        <taxon>Eukaryota</taxon>
        <taxon>Viridiplantae</taxon>
        <taxon>Streptophyta</taxon>
        <taxon>Embryophyta</taxon>
        <taxon>Tracheophyta</taxon>
        <taxon>Spermatophyta</taxon>
        <taxon>Magnoliopsida</taxon>
        <taxon>Liliopsida</taxon>
        <taxon>Arecaceae</taxon>
        <taxon>Coryphoideae</taxon>
        <taxon>Phoeniceae</taxon>
        <taxon>Phoenix</taxon>
    </lineage>
</organism>
<comment type="similarity">
    <text evidence="1 6">Belongs to the FMO family.</text>
</comment>
<evidence type="ECO:0000256" key="5">
    <source>
        <dbReference type="ARBA" id="ARBA00047707"/>
    </source>
</evidence>
<reference evidence="8" key="1">
    <citation type="submission" date="2025-08" db="UniProtKB">
        <authorList>
            <consortium name="RefSeq"/>
        </authorList>
    </citation>
    <scope>IDENTIFICATION</scope>
    <source>
        <tissue evidence="8">Young leaves</tissue>
    </source>
</reference>
<evidence type="ECO:0000256" key="2">
    <source>
        <dbReference type="ARBA" id="ARBA00022630"/>
    </source>
</evidence>
<dbReference type="PRINTS" id="PR00411">
    <property type="entry name" value="PNDRDTASEI"/>
</dbReference>
<dbReference type="OrthoDB" id="66881at2759"/>
<sequence length="239" mass="26292">MATGGNGEGFIPDIPGLKSFPGEVIHSSYYKLGKLYINKKVLVIGSGNSGMEIALDLSNYGAQTSIVVRSPFHVMTKEWIWLGMVLVKYLPIRFVDSLLLMLSKFKYGDLSKYGIVRPKLGPLSLKAATGMSAVIDVGTIIKTKSGEIQVLKDPLHIRQDEVTFSDGKLYQFDAIILATGYKTTIKTWLKVVDEMTEVPSLDEGLNLILELLAVFDVATEVLVKFAEFAFISLAASFIF</sequence>
<evidence type="ECO:0000256" key="4">
    <source>
        <dbReference type="ARBA" id="ARBA00023002"/>
    </source>
</evidence>
<dbReference type="Gene3D" id="3.50.50.60">
    <property type="entry name" value="FAD/NAD(P)-binding domain"/>
    <property type="match status" value="1"/>
</dbReference>
<evidence type="ECO:0000313" key="7">
    <source>
        <dbReference type="Proteomes" id="UP000228380"/>
    </source>
</evidence>
<dbReference type="GeneID" id="103700478"/>
<dbReference type="GO" id="GO:0050660">
    <property type="term" value="F:flavin adenine dinucleotide binding"/>
    <property type="evidence" value="ECO:0007669"/>
    <property type="project" value="InterPro"/>
</dbReference>
<dbReference type="GO" id="GO:0050661">
    <property type="term" value="F:NADP binding"/>
    <property type="evidence" value="ECO:0007669"/>
    <property type="project" value="InterPro"/>
</dbReference>
<evidence type="ECO:0000313" key="8">
    <source>
        <dbReference type="RefSeq" id="XP_038972316.1"/>
    </source>
</evidence>
<dbReference type="SUPFAM" id="SSF51905">
    <property type="entry name" value="FAD/NAD(P)-binding domain"/>
    <property type="match status" value="1"/>
</dbReference>
<dbReference type="KEGG" id="pda:103700478"/>
<dbReference type="GO" id="GO:0103075">
    <property type="term" value="F:indole-3-pyruvate monooxygenase activity"/>
    <property type="evidence" value="ECO:0007669"/>
    <property type="project" value="UniProtKB-EC"/>
</dbReference>
<keyword evidence="7" id="KW-1185">Reference proteome</keyword>
<dbReference type="AlphaFoldDB" id="A0A8B8ZDY1"/>
<dbReference type="Proteomes" id="UP000228380">
    <property type="component" value="Unplaced"/>
</dbReference>
<dbReference type="InterPro" id="IPR050982">
    <property type="entry name" value="Auxin_biosynth/cation_transpt"/>
</dbReference>
<dbReference type="InterPro" id="IPR036188">
    <property type="entry name" value="FAD/NAD-bd_sf"/>
</dbReference>
<proteinExistence type="inferred from homology"/>
<keyword evidence="6 8" id="KW-0503">Monooxygenase</keyword>
<dbReference type="Pfam" id="PF00743">
    <property type="entry name" value="FMO-like"/>
    <property type="match status" value="1"/>
</dbReference>
<dbReference type="GO" id="GO:0004499">
    <property type="term" value="F:N,N-dimethylaniline monooxygenase activity"/>
    <property type="evidence" value="ECO:0007669"/>
    <property type="project" value="InterPro"/>
</dbReference>
<dbReference type="InterPro" id="IPR020946">
    <property type="entry name" value="Flavin_mOase-like"/>
</dbReference>
<evidence type="ECO:0000256" key="3">
    <source>
        <dbReference type="ARBA" id="ARBA00022827"/>
    </source>
</evidence>
<comment type="cofactor">
    <cofactor evidence="6">
        <name>FAD</name>
        <dbReference type="ChEBI" id="CHEBI:57692"/>
    </cofactor>
</comment>
<accession>A0A8B8ZDY1</accession>
<comment type="catalytic activity">
    <reaction evidence="5">
        <text>indole-3-pyruvate + NADPH + O2 + H(+) = (indol-3-yl)acetate + CO2 + NADP(+) + H2O</text>
        <dbReference type="Rhea" id="RHEA:34331"/>
        <dbReference type="ChEBI" id="CHEBI:15377"/>
        <dbReference type="ChEBI" id="CHEBI:15378"/>
        <dbReference type="ChEBI" id="CHEBI:15379"/>
        <dbReference type="ChEBI" id="CHEBI:16526"/>
        <dbReference type="ChEBI" id="CHEBI:17640"/>
        <dbReference type="ChEBI" id="CHEBI:30854"/>
        <dbReference type="ChEBI" id="CHEBI:57783"/>
        <dbReference type="ChEBI" id="CHEBI:58349"/>
        <dbReference type="EC" id="1.14.13.168"/>
    </reaction>
</comment>
<dbReference type="PANTHER" id="PTHR43539">
    <property type="entry name" value="FLAVIN-BINDING MONOOXYGENASE-LIKE PROTEIN (AFU_ORTHOLOGUE AFUA_4G09220)"/>
    <property type="match status" value="1"/>
</dbReference>
<evidence type="ECO:0000256" key="1">
    <source>
        <dbReference type="ARBA" id="ARBA00009183"/>
    </source>
</evidence>
<keyword evidence="4 6" id="KW-0560">Oxidoreductase</keyword>
<keyword evidence="2 6" id="KW-0285">Flavoprotein</keyword>
<name>A0A8B8ZDY1_PHODC</name>
<gene>
    <name evidence="8" type="primary">LOC103700478</name>
</gene>
<keyword evidence="3 6" id="KW-0274">FAD</keyword>